<feature type="region of interest" description="Disordered" evidence="1">
    <location>
        <begin position="354"/>
        <end position="407"/>
    </location>
</feature>
<dbReference type="InterPro" id="IPR018613">
    <property type="entry name" value="Ccdc97-like"/>
</dbReference>
<feature type="compositionally biased region" description="Low complexity" evidence="1">
    <location>
        <begin position="263"/>
        <end position="290"/>
    </location>
</feature>
<feature type="compositionally biased region" description="Basic and acidic residues" evidence="1">
    <location>
        <begin position="387"/>
        <end position="397"/>
    </location>
</feature>
<dbReference type="EMBL" id="JBAWTH010000002">
    <property type="protein sequence ID" value="KAL2292949.1"/>
    <property type="molecule type" value="Genomic_DNA"/>
</dbReference>
<feature type="compositionally biased region" description="Pro residues" evidence="1">
    <location>
        <begin position="150"/>
        <end position="160"/>
    </location>
</feature>
<feature type="compositionally biased region" description="Acidic residues" evidence="1">
    <location>
        <begin position="356"/>
        <end position="366"/>
    </location>
</feature>
<dbReference type="PANTHER" id="PTHR31840">
    <property type="entry name" value="COILED-COIL DOMAIN-CONTAINING PROTEIN 97"/>
    <property type="match status" value="1"/>
</dbReference>
<dbReference type="Pfam" id="PF09747">
    <property type="entry name" value="CCD97-like_C"/>
    <property type="match status" value="1"/>
</dbReference>
<dbReference type="InterPro" id="IPR040233">
    <property type="entry name" value="CCD97-like_C"/>
</dbReference>
<sequence length="407" mass="44887">MGRTPSGHTPDTNLNHTHCKIRTGRSLDDLNPFSRPRSWFTGSLVPYTHDTQKASASQHAHLGKEDYTEFRRESTGIIIRLHTFGRAGKFATLRQGNDNHRLPQRQKPPTHPHIINISVHITFNPREGRTGLSAPGLLLNMTPQAEANSPPQPPQPPPTGSPDLFSRPRPRPPRSPSQAAKIRVQNRRRQYLENNPNHLSSADNQLADPELYDALVRKFQTPSEREAEVRARGWGKVLESSLMRGEDRLDRVASSLAGDRSRPGGLQPSSSSSSRGALPPTTGDGQGPADTATAAAIFTIDADLAESGPATKEEGRAAWEDFLRERFVRGGDDDFDYGPVDGDEGLDELECREREEEWFDKEEPEWASDGSEGSSRSAEVVGMDGEPGTRKGPRERVLTGQTGVQDY</sequence>
<dbReference type="Proteomes" id="UP001600888">
    <property type="component" value="Unassembled WGS sequence"/>
</dbReference>
<feature type="region of interest" description="Disordered" evidence="1">
    <location>
        <begin position="251"/>
        <end position="290"/>
    </location>
</feature>
<gene>
    <name evidence="3" type="ORF">FJTKL_07977</name>
</gene>
<evidence type="ECO:0000313" key="3">
    <source>
        <dbReference type="EMBL" id="KAL2292949.1"/>
    </source>
</evidence>
<evidence type="ECO:0000259" key="2">
    <source>
        <dbReference type="Pfam" id="PF09747"/>
    </source>
</evidence>
<keyword evidence="4" id="KW-1185">Reference proteome</keyword>
<evidence type="ECO:0000313" key="4">
    <source>
        <dbReference type="Proteomes" id="UP001600888"/>
    </source>
</evidence>
<feature type="region of interest" description="Disordered" evidence="1">
    <location>
        <begin position="94"/>
        <end position="113"/>
    </location>
</feature>
<protein>
    <recommendedName>
        <fullName evidence="2">CCD97-like C-terminal domain-containing protein</fullName>
    </recommendedName>
</protein>
<comment type="caution">
    <text evidence="3">The sequence shown here is derived from an EMBL/GenBank/DDBJ whole genome shotgun (WGS) entry which is preliminary data.</text>
</comment>
<accession>A0ABR4FE39</accession>
<feature type="domain" description="CCD97-like C-terminal" evidence="2">
    <location>
        <begin position="186"/>
        <end position="362"/>
    </location>
</feature>
<proteinExistence type="predicted"/>
<evidence type="ECO:0000256" key="1">
    <source>
        <dbReference type="SAM" id="MobiDB-lite"/>
    </source>
</evidence>
<organism evidence="3 4">
    <name type="scientific">Diaporthe vaccinii</name>
    <dbReference type="NCBI Taxonomy" id="105482"/>
    <lineage>
        <taxon>Eukaryota</taxon>
        <taxon>Fungi</taxon>
        <taxon>Dikarya</taxon>
        <taxon>Ascomycota</taxon>
        <taxon>Pezizomycotina</taxon>
        <taxon>Sordariomycetes</taxon>
        <taxon>Sordariomycetidae</taxon>
        <taxon>Diaporthales</taxon>
        <taxon>Diaporthaceae</taxon>
        <taxon>Diaporthe</taxon>
        <taxon>Diaporthe eres species complex</taxon>
    </lineage>
</organism>
<name>A0ABR4FE39_9PEZI</name>
<feature type="region of interest" description="Disordered" evidence="1">
    <location>
        <begin position="142"/>
        <end position="183"/>
    </location>
</feature>
<reference evidence="3 4" key="1">
    <citation type="submission" date="2024-03" db="EMBL/GenBank/DDBJ databases">
        <title>A high-quality draft genome sequence of Diaporthe vaccinii, a causative agent of upright dieback and viscid rot disease in cranberry plants.</title>
        <authorList>
            <person name="Sarrasin M."/>
            <person name="Lang B.F."/>
            <person name="Burger G."/>
        </authorList>
    </citation>
    <scope>NUCLEOTIDE SEQUENCE [LARGE SCALE GENOMIC DNA]</scope>
    <source>
        <strain evidence="3 4">IS7</strain>
    </source>
</reference>
<dbReference type="PANTHER" id="PTHR31840:SF1">
    <property type="entry name" value="COILED-COIL DOMAIN-CONTAINING PROTEIN 97"/>
    <property type="match status" value="1"/>
</dbReference>